<keyword evidence="1" id="KW-1185">Reference proteome</keyword>
<reference evidence="2" key="2">
    <citation type="submission" date="2023-11" db="UniProtKB">
        <authorList>
            <consortium name="WormBaseParasite"/>
        </authorList>
    </citation>
    <scope>IDENTIFICATION</scope>
</reference>
<dbReference type="AlphaFoldDB" id="A0AA85IZP3"/>
<sequence length="116" mass="13792">MSCIYHYANQDSSGVVFVIGLECFVKENRIWIRGIPRHWRQFYWVSKSQDWIEDATTDFIFSIVFVKLRINITQTDYWRLLLTVQFIHIHIPIKVNASVSPIEENKSNLFSHRSDS</sequence>
<protein>
    <submittedName>
        <fullName evidence="2">Uncharacterized protein</fullName>
    </submittedName>
</protein>
<dbReference type="Proteomes" id="UP000050795">
    <property type="component" value="Unassembled WGS sequence"/>
</dbReference>
<reference evidence="1" key="1">
    <citation type="submission" date="2022-06" db="EMBL/GenBank/DDBJ databases">
        <authorList>
            <person name="Berger JAMES D."/>
            <person name="Berger JAMES D."/>
        </authorList>
    </citation>
    <scope>NUCLEOTIDE SEQUENCE [LARGE SCALE GENOMIC DNA]</scope>
</reference>
<proteinExistence type="predicted"/>
<dbReference type="WBParaSite" id="TREG1_116030.1">
    <property type="protein sequence ID" value="TREG1_116030.1"/>
    <property type="gene ID" value="TREG1_116030"/>
</dbReference>
<accession>A0AA85IZP3</accession>
<evidence type="ECO:0000313" key="1">
    <source>
        <dbReference type="Proteomes" id="UP000050795"/>
    </source>
</evidence>
<organism evidence="1 2">
    <name type="scientific">Trichobilharzia regenti</name>
    <name type="common">Nasal bird schistosome</name>
    <dbReference type="NCBI Taxonomy" id="157069"/>
    <lineage>
        <taxon>Eukaryota</taxon>
        <taxon>Metazoa</taxon>
        <taxon>Spiralia</taxon>
        <taxon>Lophotrochozoa</taxon>
        <taxon>Platyhelminthes</taxon>
        <taxon>Trematoda</taxon>
        <taxon>Digenea</taxon>
        <taxon>Strigeidida</taxon>
        <taxon>Schistosomatoidea</taxon>
        <taxon>Schistosomatidae</taxon>
        <taxon>Trichobilharzia</taxon>
    </lineage>
</organism>
<evidence type="ECO:0000313" key="2">
    <source>
        <dbReference type="WBParaSite" id="TREG1_116030.1"/>
    </source>
</evidence>
<name>A0AA85IZP3_TRIRE</name>